<name>A0A6L7G5D6_9RHOB</name>
<evidence type="ECO:0000313" key="2">
    <source>
        <dbReference type="Proteomes" id="UP000477911"/>
    </source>
</evidence>
<gene>
    <name evidence="1" type="ORF">GR170_14745</name>
</gene>
<dbReference type="AlphaFoldDB" id="A0A6L7G5D6"/>
<dbReference type="RefSeq" id="WP_160895217.1">
    <property type="nucleotide sequence ID" value="NZ_WUMU01000016.1"/>
</dbReference>
<dbReference type="Proteomes" id="UP000477911">
    <property type="component" value="Unassembled WGS sequence"/>
</dbReference>
<accession>A0A6L7G5D6</accession>
<sequence>MIKLYLFARGRWSPCHYVASITAAPALSVLLCQEPRQPGPEVTLDALRNLLPEACASIPEVTGFRIEQGDFVHEEDLAA</sequence>
<reference evidence="1 2" key="1">
    <citation type="submission" date="2019-12" db="EMBL/GenBank/DDBJ databases">
        <authorList>
            <person name="Li M."/>
        </authorList>
    </citation>
    <scope>NUCLEOTIDE SEQUENCE [LARGE SCALE GENOMIC DNA]</scope>
    <source>
        <strain evidence="1 2">GBMRC 2024</strain>
    </source>
</reference>
<protein>
    <submittedName>
        <fullName evidence="1">Uncharacterized protein</fullName>
    </submittedName>
</protein>
<dbReference type="EMBL" id="WUMU01000016">
    <property type="protein sequence ID" value="MXN19099.1"/>
    <property type="molecule type" value="Genomic_DNA"/>
</dbReference>
<proteinExistence type="predicted"/>
<organism evidence="1 2">
    <name type="scientific">Pseudooceanicola albus</name>
    <dbReference type="NCBI Taxonomy" id="2692189"/>
    <lineage>
        <taxon>Bacteria</taxon>
        <taxon>Pseudomonadati</taxon>
        <taxon>Pseudomonadota</taxon>
        <taxon>Alphaproteobacteria</taxon>
        <taxon>Rhodobacterales</taxon>
        <taxon>Paracoccaceae</taxon>
        <taxon>Pseudooceanicola</taxon>
    </lineage>
</organism>
<evidence type="ECO:0000313" key="1">
    <source>
        <dbReference type="EMBL" id="MXN19099.1"/>
    </source>
</evidence>
<keyword evidence="2" id="KW-1185">Reference proteome</keyword>
<comment type="caution">
    <text evidence="1">The sequence shown here is derived from an EMBL/GenBank/DDBJ whole genome shotgun (WGS) entry which is preliminary data.</text>
</comment>